<proteinExistence type="predicted"/>
<dbReference type="EMBL" id="JACOQH010000016">
    <property type="protein sequence ID" value="MBC5754966.1"/>
    <property type="molecule type" value="Genomic_DNA"/>
</dbReference>
<sequence length="86" mass="9994">MKVPVRKWGNSQAIRIPKNYLDSLGIKENEPVLLSLEDESIVIKKSRKFNSLKERLEAFYGKTIDDIFIENTQEIDWGAPEGEEVW</sequence>
<feature type="domain" description="SpoVT-AbrB" evidence="2">
    <location>
        <begin position="3"/>
        <end position="48"/>
    </location>
</feature>
<dbReference type="SUPFAM" id="SSF89447">
    <property type="entry name" value="AbrB/MazE/MraZ-like"/>
    <property type="match status" value="1"/>
</dbReference>
<dbReference type="InterPro" id="IPR037914">
    <property type="entry name" value="SpoVT-AbrB_sf"/>
</dbReference>
<keyword evidence="4" id="KW-1185">Reference proteome</keyword>
<dbReference type="PROSITE" id="PS51740">
    <property type="entry name" value="SPOVT_ABRB"/>
    <property type="match status" value="1"/>
</dbReference>
<organism evidence="3 4">
    <name type="scientific">Roseburia yibonii</name>
    <dbReference type="NCBI Taxonomy" id="2763063"/>
    <lineage>
        <taxon>Bacteria</taxon>
        <taxon>Bacillati</taxon>
        <taxon>Bacillota</taxon>
        <taxon>Clostridia</taxon>
        <taxon>Lachnospirales</taxon>
        <taxon>Lachnospiraceae</taxon>
        <taxon>Roseburia</taxon>
    </lineage>
</organism>
<dbReference type="SMART" id="SM00966">
    <property type="entry name" value="SpoVT_AbrB"/>
    <property type="match status" value="1"/>
</dbReference>
<dbReference type="PANTHER" id="PTHR40516">
    <property type="entry name" value="ANTITOXIN CHPS-RELATED"/>
    <property type="match status" value="1"/>
</dbReference>
<keyword evidence="1 3" id="KW-0238">DNA-binding</keyword>
<dbReference type="Pfam" id="PF04014">
    <property type="entry name" value="MazE_antitoxin"/>
    <property type="match status" value="1"/>
</dbReference>
<dbReference type="InterPro" id="IPR007159">
    <property type="entry name" value="SpoVT-AbrB_dom"/>
</dbReference>
<gene>
    <name evidence="3" type="ORF">H8Z76_13335</name>
</gene>
<dbReference type="Proteomes" id="UP000621540">
    <property type="component" value="Unassembled WGS sequence"/>
</dbReference>
<dbReference type="GO" id="GO:0003677">
    <property type="term" value="F:DNA binding"/>
    <property type="evidence" value="ECO:0007669"/>
    <property type="project" value="UniProtKB-KW"/>
</dbReference>
<reference evidence="3 4" key="1">
    <citation type="submission" date="2020-08" db="EMBL/GenBank/DDBJ databases">
        <title>Genome public.</title>
        <authorList>
            <person name="Liu C."/>
            <person name="Sun Q."/>
        </authorList>
    </citation>
    <scope>NUCLEOTIDE SEQUENCE [LARGE SCALE GENOMIC DNA]</scope>
    <source>
        <strain evidence="3 4">BX0805</strain>
    </source>
</reference>
<dbReference type="Gene3D" id="2.10.260.10">
    <property type="match status" value="1"/>
</dbReference>
<accession>A0ABR7IDF5</accession>
<name>A0ABR7IDF5_9FIRM</name>
<evidence type="ECO:0000259" key="2">
    <source>
        <dbReference type="PROSITE" id="PS51740"/>
    </source>
</evidence>
<dbReference type="PANTHER" id="PTHR40516:SF1">
    <property type="entry name" value="ANTITOXIN CHPS-RELATED"/>
    <property type="match status" value="1"/>
</dbReference>
<evidence type="ECO:0000313" key="3">
    <source>
        <dbReference type="EMBL" id="MBC5754966.1"/>
    </source>
</evidence>
<protein>
    <submittedName>
        <fullName evidence="3">AbrB/MazE/SpoVT family DNA-binding domain-containing protein</fullName>
    </submittedName>
</protein>
<dbReference type="InterPro" id="IPR039052">
    <property type="entry name" value="Antitox_PemI-like"/>
</dbReference>
<evidence type="ECO:0000256" key="1">
    <source>
        <dbReference type="PROSITE-ProRule" id="PRU01076"/>
    </source>
</evidence>
<evidence type="ECO:0000313" key="4">
    <source>
        <dbReference type="Proteomes" id="UP000621540"/>
    </source>
</evidence>
<comment type="caution">
    <text evidence="3">The sequence shown here is derived from an EMBL/GenBank/DDBJ whole genome shotgun (WGS) entry which is preliminary data.</text>
</comment>